<protein>
    <submittedName>
        <fullName evidence="2">Aldo/keto reductase</fullName>
    </submittedName>
</protein>
<dbReference type="RefSeq" id="WP_227307858.1">
    <property type="nucleotide sequence ID" value="NZ_JAESVA010000004.1"/>
</dbReference>
<dbReference type="AlphaFoldDB" id="A0A963Z1P1"/>
<feature type="domain" description="NADP-dependent oxidoreductase" evidence="1">
    <location>
        <begin position="15"/>
        <end position="308"/>
    </location>
</feature>
<sequence>MQYADFARSGQKVSRLGFGAMGFAGWFGAQSEADSIRALHLALDRGVTFIDTARGYGESEFILGVALGQWQGEKPFVATKVEGLAGITQWGTPVPAEAAFPKGQVTASCEASLRAMGLDHVDLLQLHTYWANWGIDGDWMEELQTLKRQGKVRQIGISVPDHRSDMVLPIVASGLIDSVQTIVNIFDPTALEVLVPFCVTHKVAVIARCILDEGGLTGFLTPDTVFAEGDFRRDYFDGTVPRSSYIEKVAALEGFIPAHASSLAALAIKFVLADPGITTAITSMHVPAFAEANIAALDEPPLDSKTFRLLATRHRFIKNFTNVKHFGKP</sequence>
<evidence type="ECO:0000313" key="2">
    <source>
        <dbReference type="EMBL" id="MCB8881188.1"/>
    </source>
</evidence>
<gene>
    <name evidence="2" type="ORF">ACELLULO517_13150</name>
</gene>
<dbReference type="Gene3D" id="3.20.20.100">
    <property type="entry name" value="NADP-dependent oxidoreductase domain"/>
    <property type="match status" value="1"/>
</dbReference>
<dbReference type="PANTHER" id="PTHR43312:SF1">
    <property type="entry name" value="NADP-DEPENDENT OXIDOREDUCTASE DOMAIN-CONTAINING PROTEIN"/>
    <property type="match status" value="1"/>
</dbReference>
<organism evidence="2 3">
    <name type="scientific">Acidisoma cellulosilyticum</name>
    <dbReference type="NCBI Taxonomy" id="2802395"/>
    <lineage>
        <taxon>Bacteria</taxon>
        <taxon>Pseudomonadati</taxon>
        <taxon>Pseudomonadota</taxon>
        <taxon>Alphaproteobacteria</taxon>
        <taxon>Acetobacterales</taxon>
        <taxon>Acidocellaceae</taxon>
        <taxon>Acidisoma</taxon>
    </lineage>
</organism>
<comment type="caution">
    <text evidence="2">The sequence shown here is derived from an EMBL/GenBank/DDBJ whole genome shotgun (WGS) entry which is preliminary data.</text>
</comment>
<dbReference type="Pfam" id="PF00248">
    <property type="entry name" value="Aldo_ket_red"/>
    <property type="match status" value="1"/>
</dbReference>
<evidence type="ECO:0000313" key="3">
    <source>
        <dbReference type="Proteomes" id="UP000721844"/>
    </source>
</evidence>
<dbReference type="Proteomes" id="UP000721844">
    <property type="component" value="Unassembled WGS sequence"/>
</dbReference>
<dbReference type="InterPro" id="IPR036812">
    <property type="entry name" value="NAD(P)_OxRdtase_dom_sf"/>
</dbReference>
<evidence type="ECO:0000259" key="1">
    <source>
        <dbReference type="Pfam" id="PF00248"/>
    </source>
</evidence>
<dbReference type="InterPro" id="IPR053135">
    <property type="entry name" value="AKR2_Oxidoreductase"/>
</dbReference>
<proteinExistence type="predicted"/>
<dbReference type="CDD" id="cd19086">
    <property type="entry name" value="AKR_AKR11C1"/>
    <property type="match status" value="1"/>
</dbReference>
<reference evidence="2 3" key="1">
    <citation type="journal article" date="2021" name="Microorganisms">
        <title>Acidisoma silvae sp. nov. and Acidisomacellulosilytica sp. nov., Two Acidophilic Bacteria Isolated from Decaying Wood, Hydrolyzing Cellulose and Producing Poly-3-hydroxybutyrate.</title>
        <authorList>
            <person name="Mieszkin S."/>
            <person name="Pouder E."/>
            <person name="Uroz S."/>
            <person name="Simon-Colin C."/>
            <person name="Alain K."/>
        </authorList>
    </citation>
    <scope>NUCLEOTIDE SEQUENCE [LARGE SCALE GENOMIC DNA]</scope>
    <source>
        <strain evidence="2 3">HW T5.17</strain>
    </source>
</reference>
<dbReference type="InterPro" id="IPR023210">
    <property type="entry name" value="NADP_OxRdtase_dom"/>
</dbReference>
<dbReference type="PANTHER" id="PTHR43312">
    <property type="entry name" value="D-THREO-ALDOSE 1-DEHYDROGENASE"/>
    <property type="match status" value="1"/>
</dbReference>
<dbReference type="SUPFAM" id="SSF51430">
    <property type="entry name" value="NAD(P)-linked oxidoreductase"/>
    <property type="match status" value="1"/>
</dbReference>
<dbReference type="EMBL" id="JAESVA010000004">
    <property type="protein sequence ID" value="MCB8881188.1"/>
    <property type="molecule type" value="Genomic_DNA"/>
</dbReference>
<keyword evidence="3" id="KW-1185">Reference proteome</keyword>
<name>A0A963Z1P1_9PROT</name>
<accession>A0A963Z1P1</accession>